<comment type="caution">
    <text evidence="1">The sequence shown here is derived from an EMBL/GenBank/DDBJ whole genome shotgun (WGS) entry which is preliminary data.</text>
</comment>
<accession>A0A840R2D3</accession>
<organism evidence="1 2">
    <name type="scientific">Zhongshania antarctica</name>
    <dbReference type="NCBI Taxonomy" id="641702"/>
    <lineage>
        <taxon>Bacteria</taxon>
        <taxon>Pseudomonadati</taxon>
        <taxon>Pseudomonadota</taxon>
        <taxon>Gammaproteobacteria</taxon>
        <taxon>Cellvibrionales</taxon>
        <taxon>Spongiibacteraceae</taxon>
        <taxon>Zhongshania</taxon>
    </lineage>
</organism>
<dbReference type="AlphaFoldDB" id="A0A840R2D3"/>
<dbReference type="EMBL" id="JACHHW010000004">
    <property type="protein sequence ID" value="MBB5187299.1"/>
    <property type="molecule type" value="Genomic_DNA"/>
</dbReference>
<reference evidence="1 2" key="1">
    <citation type="submission" date="2020-08" db="EMBL/GenBank/DDBJ databases">
        <title>Genomic Encyclopedia of Type Strains, Phase IV (KMG-IV): sequencing the most valuable type-strain genomes for metagenomic binning, comparative biology and taxonomic classification.</title>
        <authorList>
            <person name="Goeker M."/>
        </authorList>
    </citation>
    <scope>NUCLEOTIDE SEQUENCE [LARGE SCALE GENOMIC DNA]</scope>
    <source>
        <strain evidence="1 2">DSM 25701</strain>
    </source>
</reference>
<evidence type="ECO:0000313" key="1">
    <source>
        <dbReference type="EMBL" id="MBB5187299.1"/>
    </source>
</evidence>
<dbReference type="RefSeq" id="WP_184462164.1">
    <property type="nucleotide sequence ID" value="NZ_JACHHW010000004.1"/>
</dbReference>
<protein>
    <submittedName>
        <fullName evidence="1">Uncharacterized protein</fullName>
    </submittedName>
</protein>
<keyword evidence="2" id="KW-1185">Reference proteome</keyword>
<proteinExistence type="predicted"/>
<evidence type="ECO:0000313" key="2">
    <source>
        <dbReference type="Proteomes" id="UP000536640"/>
    </source>
</evidence>
<gene>
    <name evidence="1" type="ORF">HNQ57_001568</name>
</gene>
<sequence length="103" mass="11753">MGHLSVQLVGQFGMQIYRDHGNLSDLEAAAAEVDAVLYWAYAEITFEHHREGLVSDAAWEEFRVEIPLFYSMPALRAVYEAWYLQAPSEFTLAIDEIVDTLDK</sequence>
<dbReference type="Proteomes" id="UP000536640">
    <property type="component" value="Unassembled WGS sequence"/>
</dbReference>
<name>A0A840R2D3_9GAMM</name>